<dbReference type="PANTHER" id="PTHR43235">
    <property type="entry name" value="GLUTAMINE AMIDOTRANSFERASE PB2B2.05-RELATED"/>
    <property type="match status" value="1"/>
</dbReference>
<dbReference type="Proteomes" id="UP000000792">
    <property type="component" value="Chromosome"/>
</dbReference>
<evidence type="ECO:0000313" key="2">
    <source>
        <dbReference type="Proteomes" id="UP000000792"/>
    </source>
</evidence>
<accession>A9A3C8</accession>
<dbReference type="HOGENOM" id="CLU_030756_5_0_2"/>
<dbReference type="STRING" id="436308.Nmar_0661"/>
<evidence type="ECO:0000313" key="1">
    <source>
        <dbReference type="EMBL" id="ABX12557.1"/>
    </source>
</evidence>
<dbReference type="EnsemblBacteria" id="ABX12557">
    <property type="protein sequence ID" value="ABX12557"/>
    <property type="gene ID" value="Nmar_0661"/>
</dbReference>
<dbReference type="PANTHER" id="PTHR43235:SF1">
    <property type="entry name" value="GLUTAMINE AMIDOTRANSFERASE PB2B2.05-RELATED"/>
    <property type="match status" value="1"/>
</dbReference>
<dbReference type="OrthoDB" id="3321at2157"/>
<organism evidence="1 2">
    <name type="scientific">Nitrosopumilus maritimus (strain SCM1)</name>
    <dbReference type="NCBI Taxonomy" id="436308"/>
    <lineage>
        <taxon>Archaea</taxon>
        <taxon>Nitrososphaerota</taxon>
        <taxon>Nitrososphaeria</taxon>
        <taxon>Nitrosopumilales</taxon>
        <taxon>Nitrosopumilaceae</taxon>
        <taxon>Nitrosopumilus</taxon>
    </lineage>
</organism>
<dbReference type="GeneID" id="5773773"/>
<dbReference type="AlphaFoldDB" id="A9A3C8"/>
<dbReference type="InterPro" id="IPR029062">
    <property type="entry name" value="Class_I_gatase-like"/>
</dbReference>
<dbReference type="SUPFAM" id="SSF52317">
    <property type="entry name" value="Class I glutamine amidotransferase-like"/>
    <property type="match status" value="1"/>
</dbReference>
<gene>
    <name evidence="1" type="ordered locus">Nmar_0661</name>
</gene>
<dbReference type="eggNOG" id="arCOG00088">
    <property type="taxonomic scope" value="Archaea"/>
</dbReference>
<dbReference type="Pfam" id="PF07722">
    <property type="entry name" value="Peptidase_C26"/>
    <property type="match status" value="1"/>
</dbReference>
<dbReference type="InParanoid" id="A9A3C8"/>
<dbReference type="InterPro" id="IPR011697">
    <property type="entry name" value="Peptidase_C26"/>
</dbReference>
<proteinExistence type="predicted"/>
<reference evidence="1 2" key="1">
    <citation type="journal article" date="2010" name="Proc. Natl. Acad. Sci. U.S.A.">
        <title>Nitrosopumilus maritimus genome reveals unique mechanisms for nitrification and autotrophy in globally distributed marine crenarchaea.</title>
        <authorList>
            <person name="Walker C.B."/>
            <person name="de la Torre J.R."/>
            <person name="Klotz M.G."/>
            <person name="Urakawa H."/>
            <person name="Pinel N."/>
            <person name="Arp D.J."/>
            <person name="Brochier-Armanet C."/>
            <person name="Chain P.S."/>
            <person name="Chan P.P."/>
            <person name="Gollabgir A."/>
            <person name="Hemp J."/>
            <person name="Hugler M."/>
            <person name="Karr E.A."/>
            <person name="Konneke M."/>
            <person name="Shin M."/>
            <person name="Lawton T.J."/>
            <person name="Lowe T."/>
            <person name="Martens-Habbena W."/>
            <person name="Sayavedra-Soto L.A."/>
            <person name="Lang D."/>
            <person name="Sievert S.M."/>
            <person name="Rosenzweig A.C."/>
            <person name="Manning G."/>
            <person name="Stahl D.A."/>
        </authorList>
    </citation>
    <scope>NUCLEOTIDE SEQUENCE [LARGE SCALE GENOMIC DNA]</scope>
    <source>
        <strain evidence="1 2">SCM1</strain>
    </source>
</reference>
<dbReference type="InterPro" id="IPR044668">
    <property type="entry name" value="PuuD-like"/>
</dbReference>
<sequence>MVKKIGITLRIETIQEYDEKRDALSHDWFDFFQKLNCLPVLIPNKLREVESFLEEMDLNGLILSGGDNIGDDPERDKTEKKIMTFAMTNNIPLLGVCRGMQVINQFFNGKIIFDNSNIHVGKNHVVDIIDTKFSNFLQTNTMNVNSFHHNLIDKSSLGKNLIPFAFSSIDQTIEGFYHENSPILGVMWHPERVNLNSNQTELVNMLYCDKIW</sequence>
<dbReference type="GO" id="GO:0016811">
    <property type="term" value="F:hydrolase activity, acting on carbon-nitrogen (but not peptide) bonds, in linear amides"/>
    <property type="evidence" value="ECO:0007669"/>
    <property type="project" value="InterPro"/>
</dbReference>
<protein>
    <submittedName>
        <fullName evidence="1">Peptidase C26</fullName>
    </submittedName>
</protein>
<name>A9A3C8_NITMS</name>
<dbReference type="KEGG" id="nmr:Nmar_0661"/>
<keyword evidence="2" id="KW-1185">Reference proteome</keyword>
<dbReference type="PROSITE" id="PS51273">
    <property type="entry name" value="GATASE_TYPE_1"/>
    <property type="match status" value="1"/>
</dbReference>
<dbReference type="PhylomeDB" id="A9A3C8"/>
<dbReference type="EMBL" id="CP000866">
    <property type="protein sequence ID" value="ABX12557.1"/>
    <property type="molecule type" value="Genomic_DNA"/>
</dbReference>
<dbReference type="Gene3D" id="3.40.50.880">
    <property type="match status" value="1"/>
</dbReference>
<dbReference type="RefSeq" id="WP_012215044.1">
    <property type="nucleotide sequence ID" value="NC_010085.1"/>
</dbReference>